<evidence type="ECO:0000256" key="1">
    <source>
        <dbReference type="SAM" id="MobiDB-lite"/>
    </source>
</evidence>
<evidence type="ECO:0000313" key="2">
    <source>
        <dbReference type="EMBL" id="MED7821843.1"/>
    </source>
</evidence>
<proteinExistence type="predicted"/>
<evidence type="ECO:0008006" key="4">
    <source>
        <dbReference type="Google" id="ProtNLM"/>
    </source>
</evidence>
<feature type="region of interest" description="Disordered" evidence="1">
    <location>
        <begin position="49"/>
        <end position="126"/>
    </location>
</feature>
<gene>
    <name evidence="2" type="ORF">VXC91_07565</name>
</gene>
<accession>A0ABU7FDG9</accession>
<reference evidence="2" key="1">
    <citation type="submission" date="2024-01" db="EMBL/GenBank/DDBJ databases">
        <title>First draft genome sequence data of TA4-1, the type strain of Gram-positive actinobacterium Streptomyces chiangmaiensis.</title>
        <authorList>
            <person name="Yasawong M."/>
            <person name="Nantapong N."/>
        </authorList>
    </citation>
    <scope>NUCLEOTIDE SEQUENCE</scope>
    <source>
        <strain evidence="2">TA4-1</strain>
    </source>
</reference>
<feature type="compositionally biased region" description="Polar residues" evidence="1">
    <location>
        <begin position="98"/>
        <end position="107"/>
    </location>
</feature>
<sequence>MAAEIFRFGVEWLERALNGARDTPGADRLRVPEDGAAVAFRAALWSDAPTEPARRPMGNRLDRITGSASTSPDRHRVRALTPEGRSRCIQGDARRPARQNTQPSTPQGDPYAEDRLKGRDMHFSEQ</sequence>
<feature type="compositionally biased region" description="Basic and acidic residues" evidence="1">
    <location>
        <begin position="112"/>
        <end position="126"/>
    </location>
</feature>
<dbReference type="EMBL" id="JAYWVC010000015">
    <property type="protein sequence ID" value="MED7821843.1"/>
    <property type="molecule type" value="Genomic_DNA"/>
</dbReference>
<evidence type="ECO:0000313" key="3">
    <source>
        <dbReference type="Proteomes" id="UP001333996"/>
    </source>
</evidence>
<protein>
    <recommendedName>
        <fullName evidence="4">Transposase</fullName>
    </recommendedName>
</protein>
<keyword evidence="3" id="KW-1185">Reference proteome</keyword>
<organism evidence="2 3">
    <name type="scientific">Streptomyces chiangmaiensis</name>
    <dbReference type="NCBI Taxonomy" id="766497"/>
    <lineage>
        <taxon>Bacteria</taxon>
        <taxon>Bacillati</taxon>
        <taxon>Actinomycetota</taxon>
        <taxon>Actinomycetes</taxon>
        <taxon>Kitasatosporales</taxon>
        <taxon>Streptomycetaceae</taxon>
        <taxon>Streptomyces</taxon>
    </lineage>
</organism>
<comment type="caution">
    <text evidence="2">The sequence shown here is derived from an EMBL/GenBank/DDBJ whole genome shotgun (WGS) entry which is preliminary data.</text>
</comment>
<name>A0ABU7FDG9_9ACTN</name>
<dbReference type="Proteomes" id="UP001333996">
    <property type="component" value="Unassembled WGS sequence"/>
</dbReference>